<name>A0A1G9F2T0_9BACT</name>
<reference evidence="2 3" key="1">
    <citation type="submission" date="2016-10" db="EMBL/GenBank/DDBJ databases">
        <authorList>
            <person name="de Groot N.N."/>
        </authorList>
    </citation>
    <scope>NUCLEOTIDE SEQUENCE [LARGE SCALE GENOMIC DNA]</scope>
    <source>
        <strain evidence="2 3">DSM 25186</strain>
    </source>
</reference>
<sequence length="101" mass="11852">MFVHHVFFWLKSPNDATVRAEFTKALQELVTISTIRQSHIGIPAATNRPVVDNTYAFSLLLMFDNKADHDDYQDDPDHHRFIERCSAWWERVQVYDAVETD</sequence>
<evidence type="ECO:0000313" key="3">
    <source>
        <dbReference type="Proteomes" id="UP000198510"/>
    </source>
</evidence>
<organism evidence="2 3">
    <name type="scientific">Catalinimonas alkaloidigena</name>
    <dbReference type="NCBI Taxonomy" id="1075417"/>
    <lineage>
        <taxon>Bacteria</taxon>
        <taxon>Pseudomonadati</taxon>
        <taxon>Bacteroidota</taxon>
        <taxon>Cytophagia</taxon>
        <taxon>Cytophagales</taxon>
        <taxon>Catalimonadaceae</taxon>
        <taxon>Catalinimonas</taxon>
    </lineage>
</organism>
<dbReference type="Gene3D" id="3.30.70.100">
    <property type="match status" value="1"/>
</dbReference>
<dbReference type="InterPro" id="IPR013097">
    <property type="entry name" value="Dabb"/>
</dbReference>
<dbReference type="EMBL" id="FNFO01000003">
    <property type="protein sequence ID" value="SDK82712.1"/>
    <property type="molecule type" value="Genomic_DNA"/>
</dbReference>
<protein>
    <submittedName>
        <fullName evidence="2">Stress responsive A/B Barrel Domain</fullName>
    </submittedName>
</protein>
<dbReference type="STRING" id="1075417.SAMN05421823_103657"/>
<dbReference type="Pfam" id="PF07876">
    <property type="entry name" value="Dabb"/>
    <property type="match status" value="1"/>
</dbReference>
<accession>A0A1G9F2T0</accession>
<dbReference type="RefSeq" id="WP_089681646.1">
    <property type="nucleotide sequence ID" value="NZ_FNFO01000003.1"/>
</dbReference>
<evidence type="ECO:0000313" key="2">
    <source>
        <dbReference type="EMBL" id="SDK82712.1"/>
    </source>
</evidence>
<dbReference type="PROSITE" id="PS51502">
    <property type="entry name" value="S_R_A_B_BARREL"/>
    <property type="match status" value="1"/>
</dbReference>
<feature type="domain" description="Stress-response A/B barrel" evidence="1">
    <location>
        <begin position="2"/>
        <end position="97"/>
    </location>
</feature>
<dbReference type="Proteomes" id="UP000198510">
    <property type="component" value="Unassembled WGS sequence"/>
</dbReference>
<dbReference type="SMART" id="SM00886">
    <property type="entry name" value="Dabb"/>
    <property type="match status" value="1"/>
</dbReference>
<dbReference type="InterPro" id="IPR011008">
    <property type="entry name" value="Dimeric_a/b-barrel"/>
</dbReference>
<gene>
    <name evidence="2" type="ORF">SAMN05421823_103657</name>
</gene>
<proteinExistence type="predicted"/>
<evidence type="ECO:0000259" key="1">
    <source>
        <dbReference type="PROSITE" id="PS51502"/>
    </source>
</evidence>
<dbReference type="OrthoDB" id="7189263at2"/>
<dbReference type="AlphaFoldDB" id="A0A1G9F2T0"/>
<dbReference type="SUPFAM" id="SSF54909">
    <property type="entry name" value="Dimeric alpha+beta barrel"/>
    <property type="match status" value="1"/>
</dbReference>
<keyword evidence="3" id="KW-1185">Reference proteome</keyword>